<dbReference type="Gene3D" id="1.10.8.1000">
    <property type="entry name" value="Ornithine 4,5 aminomutase S component, alpha subunit-like"/>
    <property type="match status" value="1"/>
</dbReference>
<dbReference type="OrthoDB" id="5147116at2"/>
<accession>A0A1M6MYH2</accession>
<dbReference type="InterPro" id="IPR016176">
    <property type="entry name" value="Cbl-dep_enz_cat"/>
</dbReference>
<feature type="domain" description="D-Lysine 5,6-aminomutase alpha subunit" evidence="1">
    <location>
        <begin position="2"/>
        <end position="117"/>
    </location>
</feature>
<dbReference type="Pfam" id="PF16552">
    <property type="entry name" value="OAM_alpha"/>
    <property type="match status" value="1"/>
</dbReference>
<evidence type="ECO:0000259" key="1">
    <source>
        <dbReference type="Pfam" id="PF16552"/>
    </source>
</evidence>
<dbReference type="EMBL" id="FRAI01000008">
    <property type="protein sequence ID" value="SHJ88489.1"/>
    <property type="molecule type" value="Genomic_DNA"/>
</dbReference>
<protein>
    <submittedName>
        <fullName evidence="2">D-ornithine 4,5-aminomutase S subunit</fullName>
    </submittedName>
</protein>
<proteinExistence type="predicted"/>
<name>A0A1M6MYH2_9FIRM</name>
<dbReference type="STRING" id="1120989.SAMN02745227_00956"/>
<evidence type="ECO:0000313" key="2">
    <source>
        <dbReference type="EMBL" id="SHJ88489.1"/>
    </source>
</evidence>
<dbReference type="SUPFAM" id="SSF51703">
    <property type="entry name" value="Cobalamin (vitamin B12)-dependent enzymes"/>
    <property type="match status" value="1"/>
</dbReference>
<sequence>MERKDNYLQRREHLKDLTDQQLKERFWSLLDQITTPLVELAHTHTSPAVERSVLLRMGFSSLDCKVIVERCIEHGLIGKGAGHVVLKVAKMLGVDYLEAGQRLIEDESLWEQAKALFGGER</sequence>
<organism evidence="2 3">
    <name type="scientific">Anaerobranca californiensis DSM 14826</name>
    <dbReference type="NCBI Taxonomy" id="1120989"/>
    <lineage>
        <taxon>Bacteria</taxon>
        <taxon>Bacillati</taxon>
        <taxon>Bacillota</taxon>
        <taxon>Clostridia</taxon>
        <taxon>Eubacteriales</taxon>
        <taxon>Proteinivoracaceae</taxon>
        <taxon>Anaerobranca</taxon>
    </lineage>
</organism>
<dbReference type="RefSeq" id="WP_072906710.1">
    <property type="nucleotide sequence ID" value="NZ_FRAI01000008.1"/>
</dbReference>
<keyword evidence="3" id="KW-1185">Reference proteome</keyword>
<dbReference type="InterPro" id="IPR015130">
    <property type="entry name" value="Lys-AminoMut_A"/>
</dbReference>
<dbReference type="GO" id="GO:0003824">
    <property type="term" value="F:catalytic activity"/>
    <property type="evidence" value="ECO:0007669"/>
    <property type="project" value="InterPro"/>
</dbReference>
<dbReference type="AlphaFoldDB" id="A0A1M6MYH2"/>
<dbReference type="Proteomes" id="UP000243547">
    <property type="component" value="Unassembled WGS sequence"/>
</dbReference>
<gene>
    <name evidence="2" type="ORF">SAMN02745227_00956</name>
</gene>
<evidence type="ECO:0000313" key="3">
    <source>
        <dbReference type="Proteomes" id="UP000243547"/>
    </source>
</evidence>
<dbReference type="Gene3D" id="6.10.250.2220">
    <property type="match status" value="1"/>
</dbReference>
<reference evidence="3" key="1">
    <citation type="submission" date="2016-11" db="EMBL/GenBank/DDBJ databases">
        <authorList>
            <person name="Varghese N."/>
            <person name="Submissions S."/>
        </authorList>
    </citation>
    <scope>NUCLEOTIDE SEQUENCE [LARGE SCALE GENOMIC DNA]</scope>
    <source>
        <strain evidence="3">DSM 14826</strain>
    </source>
</reference>
<dbReference type="GO" id="GO:0031419">
    <property type="term" value="F:cobalamin binding"/>
    <property type="evidence" value="ECO:0007669"/>
    <property type="project" value="InterPro"/>
</dbReference>